<evidence type="ECO:0000313" key="2">
    <source>
        <dbReference type="Proteomes" id="UP001470230"/>
    </source>
</evidence>
<comment type="caution">
    <text evidence="1">The sequence shown here is derived from an EMBL/GenBank/DDBJ whole genome shotgun (WGS) entry which is preliminary data.</text>
</comment>
<dbReference type="InterPro" id="IPR036770">
    <property type="entry name" value="Ankyrin_rpt-contain_sf"/>
</dbReference>
<evidence type="ECO:0000313" key="1">
    <source>
        <dbReference type="EMBL" id="KAK8837503.1"/>
    </source>
</evidence>
<accession>A0ABR2GU90</accession>
<dbReference type="PANTHER" id="PTHR24159:SF5">
    <property type="entry name" value="ANK_REP_REGION DOMAIN-CONTAINING PROTEIN"/>
    <property type="match status" value="1"/>
</dbReference>
<dbReference type="PANTHER" id="PTHR24159">
    <property type="match status" value="1"/>
</dbReference>
<protein>
    <recommendedName>
        <fullName evidence="3">DUF3447 domain-containing protein</fullName>
    </recommendedName>
</protein>
<keyword evidence="2" id="KW-1185">Reference proteome</keyword>
<dbReference type="EMBL" id="JAPFFF010000059">
    <property type="protein sequence ID" value="KAK8837503.1"/>
    <property type="molecule type" value="Genomic_DNA"/>
</dbReference>
<proteinExistence type="predicted"/>
<organism evidence="1 2">
    <name type="scientific">Tritrichomonas musculus</name>
    <dbReference type="NCBI Taxonomy" id="1915356"/>
    <lineage>
        <taxon>Eukaryota</taxon>
        <taxon>Metamonada</taxon>
        <taxon>Parabasalia</taxon>
        <taxon>Tritrichomonadida</taxon>
        <taxon>Tritrichomonadidae</taxon>
        <taxon>Tritrichomonas</taxon>
    </lineage>
</organism>
<gene>
    <name evidence="1" type="ORF">M9Y10_036500</name>
</gene>
<evidence type="ECO:0008006" key="3">
    <source>
        <dbReference type="Google" id="ProtNLM"/>
    </source>
</evidence>
<name>A0ABR2GU90_9EUKA</name>
<dbReference type="SUPFAM" id="SSF48403">
    <property type="entry name" value="Ankyrin repeat"/>
    <property type="match status" value="1"/>
</dbReference>
<reference evidence="1 2" key="1">
    <citation type="submission" date="2024-04" db="EMBL/GenBank/DDBJ databases">
        <title>Tritrichomonas musculus Genome.</title>
        <authorList>
            <person name="Alves-Ferreira E."/>
            <person name="Grigg M."/>
            <person name="Lorenzi H."/>
            <person name="Galac M."/>
        </authorList>
    </citation>
    <scope>NUCLEOTIDE SEQUENCE [LARGE SCALE GENOMIC DNA]</scope>
    <source>
        <strain evidence="1 2">EAF2021</strain>
    </source>
</reference>
<sequence length="401" mass="48634">MEYQKYITPKKELSEKFHCFIEKEDNLDENYQNLISFINSENYQANSNEFKLILHMINRISNNHHRYPTFFDKIENFFSSFSEYIKQNFTNLKLFNIFQNNKKILHLLFQNNLITVDESIAKLIIKKDERRHFFVRYFSSNNTNLANESRSYFNRKQQAYKNTVYYFFPEIKSFLDEEKRREIEEQILIHGENIFDLFECNRQIGENDSYICKLIREDSIKEFCMYVNKNNLPLSIEIPDSIFETNQFLLKKRSSLIEYSAFFGSIQIFQYLRLNGVELTPSLWLYAIHGKNSEIIHLLEEDHIKPEDESYFECLKESIKCHHNDIANYILLNLMQKGDFRNENYFENNQYACGFHYHNYMFIQNSTNFRFIFYYACLYDYFEIVKLLIKTNQIDISYKVI</sequence>
<dbReference type="Proteomes" id="UP001470230">
    <property type="component" value="Unassembled WGS sequence"/>
</dbReference>